<dbReference type="OrthoDB" id="9788959at2"/>
<comment type="caution">
    <text evidence="3">The sequence shown here is derived from an EMBL/GenBank/DDBJ whole genome shotgun (WGS) entry which is preliminary data.</text>
</comment>
<feature type="domain" description="UspA" evidence="2">
    <location>
        <begin position="221"/>
        <end position="269"/>
    </location>
</feature>
<dbReference type="PANTHER" id="PTHR46268">
    <property type="entry name" value="STRESS RESPONSE PROTEIN NHAX"/>
    <property type="match status" value="1"/>
</dbReference>
<dbReference type="InterPro" id="IPR006016">
    <property type="entry name" value="UspA"/>
</dbReference>
<reference evidence="3 4" key="1">
    <citation type="submission" date="2018-10" db="EMBL/GenBank/DDBJ databases">
        <title>Sinomicrobium pectinilyticum sp. nov., a pectinase-producing bacterium isolated from alkaline and saline soil, and emended description of the genus Sinomicrobium.</title>
        <authorList>
            <person name="Cheng B."/>
            <person name="Li C."/>
            <person name="Lai Q."/>
            <person name="Du M."/>
            <person name="Shao Z."/>
            <person name="Xu P."/>
            <person name="Yang C."/>
        </authorList>
    </citation>
    <scope>NUCLEOTIDE SEQUENCE [LARGE SCALE GENOMIC DNA]</scope>
    <source>
        <strain evidence="3 4">5DNS001</strain>
    </source>
</reference>
<feature type="domain" description="UspA" evidence="2">
    <location>
        <begin position="1"/>
        <end position="139"/>
    </location>
</feature>
<dbReference type="RefSeq" id="WP_123215665.1">
    <property type="nucleotide sequence ID" value="NZ_RJTM01000062.1"/>
</dbReference>
<dbReference type="PANTHER" id="PTHR46268:SF6">
    <property type="entry name" value="UNIVERSAL STRESS PROTEIN UP12"/>
    <property type="match status" value="1"/>
</dbReference>
<evidence type="ECO:0000259" key="2">
    <source>
        <dbReference type="Pfam" id="PF00582"/>
    </source>
</evidence>
<gene>
    <name evidence="3" type="ORF">ED312_08940</name>
</gene>
<comment type="similarity">
    <text evidence="1">Belongs to the universal stress protein A family.</text>
</comment>
<dbReference type="Proteomes" id="UP000267469">
    <property type="component" value="Unassembled WGS sequence"/>
</dbReference>
<dbReference type="InterPro" id="IPR006015">
    <property type="entry name" value="Universal_stress_UspA"/>
</dbReference>
<evidence type="ECO:0000313" key="3">
    <source>
        <dbReference type="EMBL" id="RNL88245.1"/>
    </source>
</evidence>
<evidence type="ECO:0000256" key="1">
    <source>
        <dbReference type="ARBA" id="ARBA00008791"/>
    </source>
</evidence>
<dbReference type="SUPFAM" id="SSF52402">
    <property type="entry name" value="Adenine nucleotide alpha hydrolases-like"/>
    <property type="match status" value="2"/>
</dbReference>
<dbReference type="Pfam" id="PF00582">
    <property type="entry name" value="Usp"/>
    <property type="match status" value="2"/>
</dbReference>
<evidence type="ECO:0000313" key="4">
    <source>
        <dbReference type="Proteomes" id="UP000267469"/>
    </source>
</evidence>
<dbReference type="EMBL" id="RJTM01000062">
    <property type="protein sequence ID" value="RNL88245.1"/>
    <property type="molecule type" value="Genomic_DNA"/>
</dbReference>
<name>A0A3N0EK33_SINP1</name>
<organism evidence="3 4">
    <name type="scientific">Sinomicrobium pectinilyticum</name>
    <dbReference type="NCBI Taxonomy" id="1084421"/>
    <lineage>
        <taxon>Bacteria</taxon>
        <taxon>Pseudomonadati</taxon>
        <taxon>Bacteroidota</taxon>
        <taxon>Flavobacteriia</taxon>
        <taxon>Flavobacteriales</taxon>
        <taxon>Flavobacteriaceae</taxon>
        <taxon>Sinomicrobium</taxon>
    </lineage>
</organism>
<keyword evidence="4" id="KW-1185">Reference proteome</keyword>
<dbReference type="CDD" id="cd00293">
    <property type="entry name" value="USP-like"/>
    <property type="match status" value="1"/>
</dbReference>
<protein>
    <submittedName>
        <fullName evidence="3">Universal stress protein</fullName>
    </submittedName>
</protein>
<proteinExistence type="inferred from homology"/>
<accession>A0A3N0EK33</accession>
<dbReference type="AlphaFoldDB" id="A0A3N0EK33"/>
<dbReference type="PRINTS" id="PR01438">
    <property type="entry name" value="UNVRSLSTRESS"/>
</dbReference>
<sequence length="278" mass="31031">MKRILVPTDFSDEAEFALQTAANFARKFGSELYLLHVLDLPVHLATSEMSELPEALFFIKLARQKFESFIDKPYLKGITVYDTVESDSIPNGIAKSVAENNIDLIIMGSGGTSGLREMFIGSNTEKVVRIAEVPVFTVKSLFEFGGEESIVFASDFSKETLEPYKKVSEFAGKLGATLHLLFVNTPNNFVTTQETENRMNFFIKNGTPKKYTLNIYNDHTIEQGILRFANVVNARMIGLSTHGRTGLAHFFNGSISEDLVNHAMRPVITFKIPEEDGE</sequence>
<dbReference type="Gene3D" id="3.40.50.620">
    <property type="entry name" value="HUPs"/>
    <property type="match status" value="2"/>
</dbReference>
<dbReference type="InterPro" id="IPR014729">
    <property type="entry name" value="Rossmann-like_a/b/a_fold"/>
</dbReference>